<name>A0A561Q2U6_9BACT</name>
<dbReference type="EMBL" id="VIWO01000001">
    <property type="protein sequence ID" value="TWF44698.1"/>
    <property type="molecule type" value="Genomic_DNA"/>
</dbReference>
<keyword evidence="5" id="KW-1185">Reference proteome</keyword>
<evidence type="ECO:0000313" key="5">
    <source>
        <dbReference type="Proteomes" id="UP000320811"/>
    </source>
</evidence>
<dbReference type="Proteomes" id="UP000320811">
    <property type="component" value="Unassembled WGS sequence"/>
</dbReference>
<evidence type="ECO:0000256" key="2">
    <source>
        <dbReference type="SAM" id="Phobius"/>
    </source>
</evidence>
<reference evidence="4 5" key="1">
    <citation type="submission" date="2019-06" db="EMBL/GenBank/DDBJ databases">
        <title>Sorghum-associated microbial communities from plants grown in Nebraska, USA.</title>
        <authorList>
            <person name="Schachtman D."/>
        </authorList>
    </citation>
    <scope>NUCLEOTIDE SEQUENCE [LARGE SCALE GENOMIC DNA]</scope>
    <source>
        <strain evidence="4 5">1209</strain>
    </source>
</reference>
<dbReference type="AlphaFoldDB" id="A0A561Q2U6"/>
<keyword evidence="2" id="KW-0472">Membrane</keyword>
<keyword evidence="2" id="KW-0812">Transmembrane</keyword>
<accession>A0A561Q2U6</accession>
<sequence>MNDAFENSIRNKLNEGDIPFDQDAWTKMESLLDGRRKKRPAAWWWFILLPVLGGLAWWIVQMPKGSKHPQQTVVQEVPKENASQQITTNKPVTTNNTTPANESRLSSQPGHVPGADSHPSAIPQTTVHTGNPVAASGKGKAAALVIHLPTPAAVTRQLNQQVINPVNPLTKNPISGNDIHSPGKETVNTNITGTPPAIYTDIYPVKIKNVNNGNVYTKIGNIHEIPVNTAIPATQENKINRRKINSKGLYVGVTLGPDLNVAPSMNYGKIGFNAGVLAHYYFNKHWFVTTGAVYSKKIYGATDKDYNIPSGYPNTYGLVKVNANCDVLDIPVNVNYTFLEVKNNTVSATLGLSNYFMLKEKYQYIYKTLPTAEKTVENENQHYLAILNVGALYQHPAGRKLIIGVQPYAKIPLRGVGLGQVKLYSAGVSLQVNLVGKKR</sequence>
<dbReference type="InterPro" id="IPR025665">
    <property type="entry name" value="Beta-barrel_OMP_2"/>
</dbReference>
<evidence type="ECO:0000259" key="3">
    <source>
        <dbReference type="Pfam" id="PF13568"/>
    </source>
</evidence>
<feature type="domain" description="Outer membrane protein beta-barrel" evidence="3">
    <location>
        <begin position="266"/>
        <end position="365"/>
    </location>
</feature>
<protein>
    <submittedName>
        <fullName evidence="4">Outer membrane protein with beta-barrel domain</fullName>
    </submittedName>
</protein>
<organism evidence="4 5">
    <name type="scientific">Chitinophaga polysaccharea</name>
    <dbReference type="NCBI Taxonomy" id="1293035"/>
    <lineage>
        <taxon>Bacteria</taxon>
        <taxon>Pseudomonadati</taxon>
        <taxon>Bacteroidota</taxon>
        <taxon>Chitinophagia</taxon>
        <taxon>Chitinophagales</taxon>
        <taxon>Chitinophagaceae</taxon>
        <taxon>Chitinophaga</taxon>
    </lineage>
</organism>
<feature type="region of interest" description="Disordered" evidence="1">
    <location>
        <begin position="78"/>
        <end position="134"/>
    </location>
</feature>
<dbReference type="OrthoDB" id="1523584at2"/>
<dbReference type="RefSeq" id="WP_145662014.1">
    <property type="nucleotide sequence ID" value="NZ_VIWO01000001.1"/>
</dbReference>
<gene>
    <name evidence="4" type="ORF">FHW36_101619</name>
</gene>
<comment type="caution">
    <text evidence="4">The sequence shown here is derived from an EMBL/GenBank/DDBJ whole genome shotgun (WGS) entry which is preliminary data.</text>
</comment>
<evidence type="ECO:0000313" key="4">
    <source>
        <dbReference type="EMBL" id="TWF44698.1"/>
    </source>
</evidence>
<proteinExistence type="predicted"/>
<feature type="transmembrane region" description="Helical" evidence="2">
    <location>
        <begin position="42"/>
        <end position="60"/>
    </location>
</feature>
<feature type="compositionally biased region" description="Low complexity" evidence="1">
    <location>
        <begin position="87"/>
        <end position="101"/>
    </location>
</feature>
<evidence type="ECO:0000256" key="1">
    <source>
        <dbReference type="SAM" id="MobiDB-lite"/>
    </source>
</evidence>
<keyword evidence="2" id="KW-1133">Transmembrane helix</keyword>
<dbReference type="Pfam" id="PF13568">
    <property type="entry name" value="OMP_b-brl_2"/>
    <property type="match status" value="1"/>
</dbReference>